<evidence type="ECO:0000313" key="2">
    <source>
        <dbReference type="EMBL" id="KAF8482486.1"/>
    </source>
</evidence>
<keyword evidence="3" id="KW-1185">Reference proteome</keyword>
<feature type="region of interest" description="Disordered" evidence="1">
    <location>
        <begin position="1"/>
        <end position="25"/>
    </location>
</feature>
<name>A0A9P5MZB5_9AGAM</name>
<dbReference type="GO" id="GO:0016787">
    <property type="term" value="F:hydrolase activity"/>
    <property type="evidence" value="ECO:0007669"/>
    <property type="project" value="UniProtKB-KW"/>
</dbReference>
<dbReference type="PANTHER" id="PTHR10285">
    <property type="entry name" value="URIDINE KINASE"/>
    <property type="match status" value="1"/>
</dbReference>
<evidence type="ECO:0000256" key="1">
    <source>
        <dbReference type="SAM" id="MobiDB-lite"/>
    </source>
</evidence>
<dbReference type="OrthoDB" id="10041966at2759"/>
<dbReference type="Proteomes" id="UP000759537">
    <property type="component" value="Unassembled WGS sequence"/>
</dbReference>
<gene>
    <name evidence="2" type="ORF">DFH94DRAFT_366945</name>
</gene>
<dbReference type="Gene3D" id="3.40.50.300">
    <property type="entry name" value="P-loop containing nucleotide triphosphate hydrolases"/>
    <property type="match status" value="1"/>
</dbReference>
<evidence type="ECO:0000313" key="3">
    <source>
        <dbReference type="Proteomes" id="UP000759537"/>
    </source>
</evidence>
<reference evidence="2" key="2">
    <citation type="journal article" date="2020" name="Nat. Commun.">
        <title>Large-scale genome sequencing of mycorrhizal fungi provides insights into the early evolution of symbiotic traits.</title>
        <authorList>
            <person name="Miyauchi S."/>
            <person name="Kiss E."/>
            <person name="Kuo A."/>
            <person name="Drula E."/>
            <person name="Kohler A."/>
            <person name="Sanchez-Garcia M."/>
            <person name="Morin E."/>
            <person name="Andreopoulos B."/>
            <person name="Barry K.W."/>
            <person name="Bonito G."/>
            <person name="Buee M."/>
            <person name="Carver A."/>
            <person name="Chen C."/>
            <person name="Cichocki N."/>
            <person name="Clum A."/>
            <person name="Culley D."/>
            <person name="Crous P.W."/>
            <person name="Fauchery L."/>
            <person name="Girlanda M."/>
            <person name="Hayes R.D."/>
            <person name="Keri Z."/>
            <person name="LaButti K."/>
            <person name="Lipzen A."/>
            <person name="Lombard V."/>
            <person name="Magnuson J."/>
            <person name="Maillard F."/>
            <person name="Murat C."/>
            <person name="Nolan M."/>
            <person name="Ohm R.A."/>
            <person name="Pangilinan J."/>
            <person name="Pereira M.F."/>
            <person name="Perotto S."/>
            <person name="Peter M."/>
            <person name="Pfister S."/>
            <person name="Riley R."/>
            <person name="Sitrit Y."/>
            <person name="Stielow J.B."/>
            <person name="Szollosi G."/>
            <person name="Zifcakova L."/>
            <person name="Stursova M."/>
            <person name="Spatafora J.W."/>
            <person name="Tedersoo L."/>
            <person name="Vaario L.M."/>
            <person name="Yamada A."/>
            <person name="Yan M."/>
            <person name="Wang P."/>
            <person name="Xu J."/>
            <person name="Bruns T."/>
            <person name="Baldrian P."/>
            <person name="Vilgalys R."/>
            <person name="Dunand C."/>
            <person name="Henrissat B."/>
            <person name="Grigoriev I.V."/>
            <person name="Hibbett D."/>
            <person name="Nagy L.G."/>
            <person name="Martin F.M."/>
        </authorList>
    </citation>
    <scope>NUCLEOTIDE SEQUENCE</scope>
    <source>
        <strain evidence="2">Prilba</strain>
    </source>
</reference>
<sequence length="288" mass="32013">MSLQQPTEVTTTTDRAHGQVQPEVQGSPQTRVILVGIGGATCSGKTTLAKHLHNILPDSFIIHQDDFAPPEATLPVHPTLGQDWDSAPTAIDWPRLRTFLRTVKHIARIPDDHASHDHLNEQRPVPLGDSVAARYKAEIAAVQKEVEAASGARVVWGLVDGFLLYWDQEVVDTLDARLFLRVPYDVLKERRSDRSGYATAEQMNIEGAFWKDPPGYFEQLVYPAYIDAHRSMFTDADVEKGSPVHPGLVLIEPLQMSMDDIVTRCCEELVSVLRKSRPLAVEIGTPLL</sequence>
<dbReference type="AlphaFoldDB" id="A0A9P5MZB5"/>
<dbReference type="CDD" id="cd02024">
    <property type="entry name" value="NRK1"/>
    <property type="match status" value="1"/>
</dbReference>
<dbReference type="EMBL" id="WHVB01000005">
    <property type="protein sequence ID" value="KAF8482486.1"/>
    <property type="molecule type" value="Genomic_DNA"/>
</dbReference>
<proteinExistence type="predicted"/>
<keyword evidence="2" id="KW-0378">Hydrolase</keyword>
<dbReference type="SUPFAM" id="SSF52540">
    <property type="entry name" value="P-loop containing nucleoside triphosphate hydrolases"/>
    <property type="match status" value="1"/>
</dbReference>
<organism evidence="2 3">
    <name type="scientific">Russula ochroleuca</name>
    <dbReference type="NCBI Taxonomy" id="152965"/>
    <lineage>
        <taxon>Eukaryota</taxon>
        <taxon>Fungi</taxon>
        <taxon>Dikarya</taxon>
        <taxon>Basidiomycota</taxon>
        <taxon>Agaricomycotina</taxon>
        <taxon>Agaricomycetes</taxon>
        <taxon>Russulales</taxon>
        <taxon>Russulaceae</taxon>
        <taxon>Russula</taxon>
    </lineage>
</organism>
<protein>
    <submittedName>
        <fullName evidence="2">P-loop containing nucleoside triphosphate hydrolase protein</fullName>
    </submittedName>
</protein>
<accession>A0A9P5MZB5</accession>
<dbReference type="InterPro" id="IPR027417">
    <property type="entry name" value="P-loop_NTPase"/>
</dbReference>
<reference evidence="2" key="1">
    <citation type="submission" date="2019-10" db="EMBL/GenBank/DDBJ databases">
        <authorList>
            <consortium name="DOE Joint Genome Institute"/>
            <person name="Kuo A."/>
            <person name="Miyauchi S."/>
            <person name="Kiss E."/>
            <person name="Drula E."/>
            <person name="Kohler A."/>
            <person name="Sanchez-Garcia M."/>
            <person name="Andreopoulos B."/>
            <person name="Barry K.W."/>
            <person name="Bonito G."/>
            <person name="Buee M."/>
            <person name="Carver A."/>
            <person name="Chen C."/>
            <person name="Cichocki N."/>
            <person name="Clum A."/>
            <person name="Culley D."/>
            <person name="Crous P.W."/>
            <person name="Fauchery L."/>
            <person name="Girlanda M."/>
            <person name="Hayes R."/>
            <person name="Keri Z."/>
            <person name="LaButti K."/>
            <person name="Lipzen A."/>
            <person name="Lombard V."/>
            <person name="Magnuson J."/>
            <person name="Maillard F."/>
            <person name="Morin E."/>
            <person name="Murat C."/>
            <person name="Nolan M."/>
            <person name="Ohm R."/>
            <person name="Pangilinan J."/>
            <person name="Pereira M."/>
            <person name="Perotto S."/>
            <person name="Peter M."/>
            <person name="Riley R."/>
            <person name="Sitrit Y."/>
            <person name="Stielow B."/>
            <person name="Szollosi G."/>
            <person name="Zifcakova L."/>
            <person name="Stursova M."/>
            <person name="Spatafora J.W."/>
            <person name="Tedersoo L."/>
            <person name="Vaario L.-M."/>
            <person name="Yamada A."/>
            <person name="Yan M."/>
            <person name="Wang P."/>
            <person name="Xu J."/>
            <person name="Bruns T."/>
            <person name="Baldrian P."/>
            <person name="Vilgalys R."/>
            <person name="Henrissat B."/>
            <person name="Grigoriev I.V."/>
            <person name="Hibbett D."/>
            <person name="Nagy L.G."/>
            <person name="Martin F.M."/>
        </authorList>
    </citation>
    <scope>NUCLEOTIDE SEQUENCE</scope>
    <source>
        <strain evidence="2">Prilba</strain>
    </source>
</reference>
<feature type="compositionally biased region" description="Polar residues" evidence="1">
    <location>
        <begin position="1"/>
        <end position="13"/>
    </location>
</feature>
<comment type="caution">
    <text evidence="2">The sequence shown here is derived from an EMBL/GenBank/DDBJ whole genome shotgun (WGS) entry which is preliminary data.</text>
</comment>